<protein>
    <submittedName>
        <fullName evidence="1">Histidine phosphatase family protein</fullName>
    </submittedName>
</protein>
<evidence type="ECO:0000313" key="2">
    <source>
        <dbReference type="Proteomes" id="UP000805841"/>
    </source>
</evidence>
<dbReference type="SUPFAM" id="SSF53254">
    <property type="entry name" value="Phosphoglycerate mutase-like"/>
    <property type="match status" value="1"/>
</dbReference>
<dbReference type="CDD" id="cd07067">
    <property type="entry name" value="HP_PGM_like"/>
    <property type="match status" value="1"/>
</dbReference>
<dbReference type="Pfam" id="PF00300">
    <property type="entry name" value="His_Phos_1"/>
    <property type="match status" value="1"/>
</dbReference>
<dbReference type="Proteomes" id="UP000805841">
    <property type="component" value="Unassembled WGS sequence"/>
</dbReference>
<organism evidence="1 2">
    <name type="scientific">Pseudomonas typographi</name>
    <dbReference type="NCBI Taxonomy" id="2715964"/>
    <lineage>
        <taxon>Bacteria</taxon>
        <taxon>Pseudomonadati</taxon>
        <taxon>Pseudomonadota</taxon>
        <taxon>Gammaproteobacteria</taxon>
        <taxon>Pseudomonadales</taxon>
        <taxon>Pseudomonadaceae</taxon>
        <taxon>Pseudomonas</taxon>
    </lineage>
</organism>
<dbReference type="PANTHER" id="PTHR48100">
    <property type="entry name" value="BROAD-SPECIFICITY PHOSPHATASE YOR283W-RELATED"/>
    <property type="match status" value="1"/>
</dbReference>
<keyword evidence="2" id="KW-1185">Reference proteome</keyword>
<dbReference type="RefSeq" id="WP_190421977.1">
    <property type="nucleotide sequence ID" value="NZ_JAAOCA010000018.1"/>
</dbReference>
<gene>
    <name evidence="1" type="ORF">HAQ05_15080</name>
</gene>
<dbReference type="InterPro" id="IPR013078">
    <property type="entry name" value="His_Pase_superF_clade-1"/>
</dbReference>
<sequence>MTLRLSLLRHGVTTRGGGFRGSLDDALTAAGWAQMRAALAGRGGWARVVSSPLQRCVRFAETLSLPLLIEPALRELHFGEWEGCSAAQVHERDPQALARFWANPYGATPPGGEPVAAFAERVWRAVDGLAVAYPGEALLVVTHGGVIRLLLAAARRMAPERLLEVSVGHGELFTLEGEPGAWQEVEPCGRC</sequence>
<evidence type="ECO:0000313" key="1">
    <source>
        <dbReference type="EMBL" id="MBD1600017.1"/>
    </source>
</evidence>
<dbReference type="PANTHER" id="PTHR48100:SF1">
    <property type="entry name" value="HISTIDINE PHOSPHATASE FAMILY PROTEIN-RELATED"/>
    <property type="match status" value="1"/>
</dbReference>
<dbReference type="EMBL" id="JAAOCA010000018">
    <property type="protein sequence ID" value="MBD1600017.1"/>
    <property type="molecule type" value="Genomic_DNA"/>
</dbReference>
<comment type="caution">
    <text evidence="1">The sequence shown here is derived from an EMBL/GenBank/DDBJ whole genome shotgun (WGS) entry which is preliminary data.</text>
</comment>
<name>A0ABR7Z3M4_9PSED</name>
<dbReference type="Gene3D" id="3.40.50.1240">
    <property type="entry name" value="Phosphoglycerate mutase-like"/>
    <property type="match status" value="1"/>
</dbReference>
<dbReference type="SMART" id="SM00855">
    <property type="entry name" value="PGAM"/>
    <property type="match status" value="1"/>
</dbReference>
<dbReference type="InterPro" id="IPR029033">
    <property type="entry name" value="His_PPase_superfam"/>
</dbReference>
<proteinExistence type="predicted"/>
<accession>A0ABR7Z3M4</accession>
<reference evidence="1 2" key="1">
    <citation type="journal article" date="2020" name="Insects">
        <title>Bacteria Belonging to Pseudomonas typographi sp. nov. from the Bark Beetle Ips typographus Have Genomic Potential to Aid in the Host Ecology.</title>
        <authorList>
            <person name="Peral-Aranega E."/>
            <person name="Saati-Santamaria Z."/>
            <person name="Kolarik M."/>
            <person name="Rivas R."/>
            <person name="Garcia-Fraile P."/>
        </authorList>
    </citation>
    <scope>NUCLEOTIDE SEQUENCE [LARGE SCALE GENOMIC DNA]</scope>
    <source>
        <strain evidence="1 2">CA3A</strain>
    </source>
</reference>
<dbReference type="InterPro" id="IPR050275">
    <property type="entry name" value="PGM_Phosphatase"/>
</dbReference>